<evidence type="ECO:0000313" key="3">
    <source>
        <dbReference type="Proteomes" id="UP000460298"/>
    </source>
</evidence>
<evidence type="ECO:0000313" key="2">
    <source>
        <dbReference type="EMBL" id="KAB2930823.1"/>
    </source>
</evidence>
<dbReference type="Proteomes" id="UP000460298">
    <property type="component" value="Unassembled WGS sequence"/>
</dbReference>
<evidence type="ECO:0000256" key="1">
    <source>
        <dbReference type="SAM" id="Phobius"/>
    </source>
</evidence>
<sequence>MQKNNHSPGTIIKNGLLKGISIGAGIGIGLITTTLFAAAAAMKVFSAGEVISATELNRNFTMAAPEGAVMAFYLSACPDGWTPADGSPGTPDLRGRFIRGLNDFGTGAGTVSVDPAGTRALGSLQTDAFQGHWHELFGNFELGGPDFGFNIHARQTYHSSTAVRRAVTDGENGEPRTSTETRPVNVGLIYCVRKN</sequence>
<keyword evidence="1" id="KW-1133">Transmembrane helix</keyword>
<reference evidence="2 3" key="1">
    <citation type="submission" date="2019-10" db="EMBL/GenBank/DDBJ databases">
        <title>Extracellular Electron Transfer in a Candidatus Methanoperedens spp. Enrichment Culture.</title>
        <authorList>
            <person name="Berger S."/>
            <person name="Rangel Shaw D."/>
            <person name="Berben T."/>
            <person name="In 'T Zandt M."/>
            <person name="Frank J."/>
            <person name="Reimann J."/>
            <person name="Jetten M.S.M."/>
            <person name="Welte C.U."/>
        </authorList>
    </citation>
    <scope>NUCLEOTIDE SEQUENCE [LARGE SCALE GENOMIC DNA]</scope>
    <source>
        <strain evidence="2">SB12</strain>
    </source>
</reference>
<proteinExistence type="predicted"/>
<comment type="caution">
    <text evidence="2">The sequence shown here is derived from an EMBL/GenBank/DDBJ whole genome shotgun (WGS) entry which is preliminary data.</text>
</comment>
<keyword evidence="1" id="KW-0472">Membrane</keyword>
<dbReference type="SUPFAM" id="SSF88874">
    <property type="entry name" value="Receptor-binding domain of short tail fibre protein gp12"/>
    <property type="match status" value="1"/>
</dbReference>
<keyword evidence="1" id="KW-0812">Transmembrane</keyword>
<accession>A0A833GZK8</accession>
<feature type="transmembrane region" description="Helical" evidence="1">
    <location>
        <begin position="20"/>
        <end position="42"/>
    </location>
</feature>
<gene>
    <name evidence="2" type="ORF">F9K24_15270</name>
</gene>
<name>A0A833GZK8_9LEPT</name>
<protein>
    <submittedName>
        <fullName evidence="2">Tail fiber protein</fullName>
    </submittedName>
</protein>
<dbReference type="AlphaFoldDB" id="A0A833GZK8"/>
<dbReference type="EMBL" id="WBUI01000017">
    <property type="protein sequence ID" value="KAB2930823.1"/>
    <property type="molecule type" value="Genomic_DNA"/>
</dbReference>
<organism evidence="2 3">
    <name type="scientific">Leptonema illini</name>
    <dbReference type="NCBI Taxonomy" id="183"/>
    <lineage>
        <taxon>Bacteria</taxon>
        <taxon>Pseudomonadati</taxon>
        <taxon>Spirochaetota</taxon>
        <taxon>Spirochaetia</taxon>
        <taxon>Leptospirales</taxon>
        <taxon>Leptospiraceae</taxon>
        <taxon>Leptonema</taxon>
    </lineage>
</organism>